<evidence type="ECO:0000256" key="2">
    <source>
        <dbReference type="ARBA" id="ARBA00023125"/>
    </source>
</evidence>
<dbReference type="GO" id="GO:0003677">
    <property type="term" value="F:DNA binding"/>
    <property type="evidence" value="ECO:0007669"/>
    <property type="project" value="UniProtKB-UniRule"/>
</dbReference>
<keyword evidence="7" id="KW-1185">Reference proteome</keyword>
<feature type="domain" description="HTH tetR-type" evidence="5">
    <location>
        <begin position="6"/>
        <end position="66"/>
    </location>
</feature>
<dbReference type="PANTHER" id="PTHR47506">
    <property type="entry name" value="TRANSCRIPTIONAL REGULATORY PROTEIN"/>
    <property type="match status" value="1"/>
</dbReference>
<dbReference type="Pfam" id="PF16925">
    <property type="entry name" value="TetR_C_13"/>
    <property type="match status" value="1"/>
</dbReference>
<protein>
    <submittedName>
        <fullName evidence="6">Transcriptional regulatory protein</fullName>
    </submittedName>
</protein>
<dbReference type="OrthoDB" id="270177at2"/>
<dbReference type="InterPro" id="IPR009057">
    <property type="entry name" value="Homeodomain-like_sf"/>
</dbReference>
<dbReference type="PROSITE" id="PS50977">
    <property type="entry name" value="HTH_TETR_2"/>
    <property type="match status" value="1"/>
</dbReference>
<evidence type="ECO:0000256" key="1">
    <source>
        <dbReference type="ARBA" id="ARBA00023015"/>
    </source>
</evidence>
<dbReference type="SUPFAM" id="SSF46689">
    <property type="entry name" value="Homeodomain-like"/>
    <property type="match status" value="1"/>
</dbReference>
<dbReference type="PANTHER" id="PTHR47506:SF10">
    <property type="entry name" value="TRANSCRIPTIONAL REGULATORY PROTEIN"/>
    <property type="match status" value="1"/>
</dbReference>
<dbReference type="STRING" id="391625.PPSIR1_33551"/>
<dbReference type="RefSeq" id="WP_006974994.1">
    <property type="nucleotide sequence ID" value="NZ_ABCS01000079.1"/>
</dbReference>
<keyword evidence="3" id="KW-0804">Transcription</keyword>
<name>A6GE54_9BACT</name>
<keyword evidence="2 4" id="KW-0238">DNA-binding</keyword>
<comment type="caution">
    <text evidence="6">The sequence shown here is derived from an EMBL/GenBank/DDBJ whole genome shotgun (WGS) entry which is preliminary data.</text>
</comment>
<dbReference type="InterPro" id="IPR036271">
    <property type="entry name" value="Tet_transcr_reg_TetR-rel_C_sf"/>
</dbReference>
<dbReference type="SUPFAM" id="SSF48498">
    <property type="entry name" value="Tetracyclin repressor-like, C-terminal domain"/>
    <property type="match status" value="1"/>
</dbReference>
<evidence type="ECO:0000256" key="3">
    <source>
        <dbReference type="ARBA" id="ARBA00023163"/>
    </source>
</evidence>
<dbReference type="EMBL" id="ABCS01000079">
    <property type="protein sequence ID" value="EDM75845.1"/>
    <property type="molecule type" value="Genomic_DNA"/>
</dbReference>
<dbReference type="Gene3D" id="1.10.10.60">
    <property type="entry name" value="Homeodomain-like"/>
    <property type="match status" value="1"/>
</dbReference>
<evidence type="ECO:0000313" key="7">
    <source>
        <dbReference type="Proteomes" id="UP000005801"/>
    </source>
</evidence>
<reference evidence="6 7" key="1">
    <citation type="submission" date="2007-06" db="EMBL/GenBank/DDBJ databases">
        <authorList>
            <person name="Shimkets L."/>
            <person name="Ferriera S."/>
            <person name="Johnson J."/>
            <person name="Kravitz S."/>
            <person name="Beeson K."/>
            <person name="Sutton G."/>
            <person name="Rogers Y.-H."/>
            <person name="Friedman R."/>
            <person name="Frazier M."/>
            <person name="Venter J.C."/>
        </authorList>
    </citation>
    <scope>NUCLEOTIDE SEQUENCE [LARGE SCALE GENOMIC DNA]</scope>
    <source>
        <strain evidence="6 7">SIR-1</strain>
    </source>
</reference>
<keyword evidence="1" id="KW-0805">Transcription regulation</keyword>
<organism evidence="6 7">
    <name type="scientific">Plesiocystis pacifica SIR-1</name>
    <dbReference type="NCBI Taxonomy" id="391625"/>
    <lineage>
        <taxon>Bacteria</taxon>
        <taxon>Pseudomonadati</taxon>
        <taxon>Myxococcota</taxon>
        <taxon>Polyangia</taxon>
        <taxon>Nannocystales</taxon>
        <taxon>Nannocystaceae</taxon>
        <taxon>Plesiocystis</taxon>
    </lineage>
</organism>
<dbReference type="InterPro" id="IPR011075">
    <property type="entry name" value="TetR_C"/>
</dbReference>
<sequence length="195" mass="21447">MGRPRSFDEDEVLDRALTVFWDRGYESTSVADLERAMGIKAGSIYKAFGDKRSLFLRALTRYLEEGYEGITMHLVGASGPGEVLQRLLYGIIDSTQGCSRAGCFAVNCAVELAPHDDAVRTALGHHDGRMQRLLRGLIERGQAAGEFTPGSPDSLALQLRLLINGIQVEGKKQRLDVDTARLAVDDFLGRLRIPN</sequence>
<evidence type="ECO:0000259" key="5">
    <source>
        <dbReference type="PROSITE" id="PS50977"/>
    </source>
</evidence>
<dbReference type="Gene3D" id="1.10.357.10">
    <property type="entry name" value="Tetracycline Repressor, domain 2"/>
    <property type="match status" value="1"/>
</dbReference>
<dbReference type="eggNOG" id="COG1309">
    <property type="taxonomic scope" value="Bacteria"/>
</dbReference>
<accession>A6GE54</accession>
<evidence type="ECO:0000313" key="6">
    <source>
        <dbReference type="EMBL" id="EDM75845.1"/>
    </source>
</evidence>
<dbReference type="InterPro" id="IPR001647">
    <property type="entry name" value="HTH_TetR"/>
</dbReference>
<dbReference type="Pfam" id="PF00440">
    <property type="entry name" value="TetR_N"/>
    <property type="match status" value="1"/>
</dbReference>
<dbReference type="Proteomes" id="UP000005801">
    <property type="component" value="Unassembled WGS sequence"/>
</dbReference>
<evidence type="ECO:0000256" key="4">
    <source>
        <dbReference type="PROSITE-ProRule" id="PRU00335"/>
    </source>
</evidence>
<dbReference type="AlphaFoldDB" id="A6GE54"/>
<gene>
    <name evidence="6" type="ORF">PPSIR1_33551</name>
</gene>
<dbReference type="PRINTS" id="PR00455">
    <property type="entry name" value="HTHTETR"/>
</dbReference>
<proteinExistence type="predicted"/>
<feature type="DNA-binding region" description="H-T-H motif" evidence="4">
    <location>
        <begin position="29"/>
        <end position="48"/>
    </location>
</feature>